<dbReference type="SUPFAM" id="SSF48452">
    <property type="entry name" value="TPR-like"/>
    <property type="match status" value="1"/>
</dbReference>
<sequence length="193" mass="21442">MSEALECPICSEILRDAYVTFCGHAFCESCLLRWLQQKNFCPICRKNPSPIHPDFALRRIAISYRKLSGEPDATAHTETAHSNPDEERLAGNLAYQRGDYAEAISAYTRAMSKQRDPILYANRAQCYVKLGQFRAGLEDCDEATKLNPGFGPRLQWMERMVDGTAVLVVMLSTPILNLTPPLSSASSGSSHAQ</sequence>
<dbReference type="Gene3D" id="1.25.40.10">
    <property type="entry name" value="Tetratricopeptide repeat domain"/>
    <property type="match status" value="1"/>
</dbReference>
<name>A0ABQ8UG71_9EUKA</name>
<dbReference type="SMART" id="SM00028">
    <property type="entry name" value="TPR"/>
    <property type="match status" value="2"/>
</dbReference>
<dbReference type="InterPro" id="IPR011990">
    <property type="entry name" value="TPR-like_helical_dom_sf"/>
</dbReference>
<comment type="caution">
    <text evidence="6">The sequence shown here is derived from an EMBL/GenBank/DDBJ whole genome shotgun (WGS) entry which is preliminary data.</text>
</comment>
<reference evidence="6" key="1">
    <citation type="journal article" date="2022" name="bioRxiv">
        <title>Genomics of Preaxostyla Flagellates Illuminates Evolutionary Transitions and the Path Towards Mitochondrial Loss.</title>
        <authorList>
            <person name="Novak L.V.F."/>
            <person name="Treitli S.C."/>
            <person name="Pyrih J."/>
            <person name="Halakuc P."/>
            <person name="Pipaliya S.V."/>
            <person name="Vacek V."/>
            <person name="Brzon O."/>
            <person name="Soukal P."/>
            <person name="Eme L."/>
            <person name="Dacks J.B."/>
            <person name="Karnkowska A."/>
            <person name="Elias M."/>
            <person name="Hampl V."/>
        </authorList>
    </citation>
    <scope>NUCLEOTIDE SEQUENCE</scope>
    <source>
        <strain evidence="6">RCP-MX</strain>
    </source>
</reference>
<dbReference type="InterPro" id="IPR001841">
    <property type="entry name" value="Znf_RING"/>
</dbReference>
<dbReference type="PROSITE" id="PS50089">
    <property type="entry name" value="ZF_RING_2"/>
    <property type="match status" value="1"/>
</dbReference>
<dbReference type="EMBL" id="JAPMOS010000071">
    <property type="protein sequence ID" value="KAJ4456395.1"/>
    <property type="molecule type" value="Genomic_DNA"/>
</dbReference>
<protein>
    <recommendedName>
        <fullName evidence="5">RING-type domain-containing protein</fullName>
    </recommendedName>
</protein>
<keyword evidence="2 4" id="KW-0863">Zinc-finger</keyword>
<dbReference type="InterPro" id="IPR019734">
    <property type="entry name" value="TPR_rpt"/>
</dbReference>
<gene>
    <name evidence="6" type="ORF">PAPYR_8360</name>
</gene>
<dbReference type="SUPFAM" id="SSF57850">
    <property type="entry name" value="RING/U-box"/>
    <property type="match status" value="1"/>
</dbReference>
<evidence type="ECO:0000256" key="1">
    <source>
        <dbReference type="ARBA" id="ARBA00022723"/>
    </source>
</evidence>
<dbReference type="PROSITE" id="PS00518">
    <property type="entry name" value="ZF_RING_1"/>
    <property type="match status" value="1"/>
</dbReference>
<evidence type="ECO:0000313" key="6">
    <source>
        <dbReference type="EMBL" id="KAJ4456395.1"/>
    </source>
</evidence>
<evidence type="ECO:0000256" key="3">
    <source>
        <dbReference type="ARBA" id="ARBA00022833"/>
    </source>
</evidence>
<dbReference type="Pfam" id="PF13923">
    <property type="entry name" value="zf-C3HC4_2"/>
    <property type="match status" value="1"/>
</dbReference>
<dbReference type="InterPro" id="IPR013083">
    <property type="entry name" value="Znf_RING/FYVE/PHD"/>
</dbReference>
<keyword evidence="3" id="KW-0862">Zinc</keyword>
<dbReference type="InterPro" id="IPR017907">
    <property type="entry name" value="Znf_RING_CS"/>
</dbReference>
<dbReference type="PANTHER" id="PTHR23327">
    <property type="entry name" value="RING FINGER PROTEIN 127"/>
    <property type="match status" value="1"/>
</dbReference>
<organism evidence="6 7">
    <name type="scientific">Paratrimastix pyriformis</name>
    <dbReference type="NCBI Taxonomy" id="342808"/>
    <lineage>
        <taxon>Eukaryota</taxon>
        <taxon>Metamonada</taxon>
        <taxon>Preaxostyla</taxon>
        <taxon>Paratrimastigidae</taxon>
        <taxon>Paratrimastix</taxon>
    </lineage>
</organism>
<proteinExistence type="predicted"/>
<evidence type="ECO:0000313" key="7">
    <source>
        <dbReference type="Proteomes" id="UP001141327"/>
    </source>
</evidence>
<accession>A0ABQ8UG71</accession>
<keyword evidence="1" id="KW-0479">Metal-binding</keyword>
<dbReference type="SMART" id="SM00184">
    <property type="entry name" value="RING"/>
    <property type="match status" value="1"/>
</dbReference>
<dbReference type="Pfam" id="PF00515">
    <property type="entry name" value="TPR_1"/>
    <property type="match status" value="1"/>
</dbReference>
<evidence type="ECO:0000259" key="5">
    <source>
        <dbReference type="PROSITE" id="PS50089"/>
    </source>
</evidence>
<feature type="domain" description="RING-type" evidence="5">
    <location>
        <begin position="7"/>
        <end position="45"/>
    </location>
</feature>
<dbReference type="Proteomes" id="UP001141327">
    <property type="component" value="Unassembled WGS sequence"/>
</dbReference>
<dbReference type="Gene3D" id="3.30.40.10">
    <property type="entry name" value="Zinc/RING finger domain, C3HC4 (zinc finger)"/>
    <property type="match status" value="1"/>
</dbReference>
<evidence type="ECO:0000256" key="2">
    <source>
        <dbReference type="ARBA" id="ARBA00022771"/>
    </source>
</evidence>
<keyword evidence="7" id="KW-1185">Reference proteome</keyword>
<evidence type="ECO:0000256" key="4">
    <source>
        <dbReference type="PROSITE-ProRule" id="PRU00175"/>
    </source>
</evidence>